<reference evidence="2 3" key="1">
    <citation type="submission" date="2018-11" db="EMBL/GenBank/DDBJ databases">
        <authorList>
            <consortium name="Pathogen Informatics"/>
        </authorList>
    </citation>
    <scope>NUCLEOTIDE SEQUENCE [LARGE SCALE GENOMIC DNA]</scope>
</reference>
<keyword evidence="1" id="KW-1133">Transmembrane helix</keyword>
<keyword evidence="1" id="KW-0472">Membrane</keyword>
<accession>A0A183F426</accession>
<organism evidence="3 4">
    <name type="scientific">Heligmosomoides polygyrus</name>
    <name type="common">Parasitic roundworm</name>
    <dbReference type="NCBI Taxonomy" id="6339"/>
    <lineage>
        <taxon>Eukaryota</taxon>
        <taxon>Metazoa</taxon>
        <taxon>Ecdysozoa</taxon>
        <taxon>Nematoda</taxon>
        <taxon>Chromadorea</taxon>
        <taxon>Rhabditida</taxon>
        <taxon>Rhabditina</taxon>
        <taxon>Rhabditomorpha</taxon>
        <taxon>Strongyloidea</taxon>
        <taxon>Heligmosomidae</taxon>
        <taxon>Heligmosomoides</taxon>
    </lineage>
</organism>
<dbReference type="AlphaFoldDB" id="A0A183F426"/>
<gene>
    <name evidence="2" type="ORF">HPBE_LOCUS919</name>
</gene>
<dbReference type="EMBL" id="UZAH01000842">
    <property type="protein sequence ID" value="VDO19301.1"/>
    <property type="molecule type" value="Genomic_DNA"/>
</dbReference>
<dbReference type="Proteomes" id="UP000050761">
    <property type="component" value="Unassembled WGS sequence"/>
</dbReference>
<keyword evidence="3" id="KW-1185">Reference proteome</keyword>
<evidence type="ECO:0000313" key="4">
    <source>
        <dbReference type="WBParaSite" id="HPBE_0000091801-mRNA-1"/>
    </source>
</evidence>
<proteinExistence type="predicted"/>
<sequence length="105" mass="11591">MSIQAVTGWSALMAHNILKTNDPNTITVKVLGFVFDITYALVSITVPAFLCIFDKKVRGAFKKKISSAMHPPLADNLVGLDGAQLKVETTKEGDIYFKQFQSAWK</sequence>
<dbReference type="WBParaSite" id="HPBE_0000091801-mRNA-1">
    <property type="protein sequence ID" value="HPBE_0000091801-mRNA-1"/>
    <property type="gene ID" value="HPBE_0000091801"/>
</dbReference>
<accession>A0A3P7TEA0</accession>
<evidence type="ECO:0000313" key="3">
    <source>
        <dbReference type="Proteomes" id="UP000050761"/>
    </source>
</evidence>
<evidence type="ECO:0000313" key="2">
    <source>
        <dbReference type="EMBL" id="VDO19301.1"/>
    </source>
</evidence>
<protein>
    <submittedName>
        <fullName evidence="4">Neur_chan_memb domain-containing protein</fullName>
    </submittedName>
</protein>
<keyword evidence="1" id="KW-0812">Transmembrane</keyword>
<dbReference type="OrthoDB" id="5842058at2759"/>
<reference evidence="4" key="2">
    <citation type="submission" date="2019-09" db="UniProtKB">
        <authorList>
            <consortium name="WormBaseParasite"/>
        </authorList>
    </citation>
    <scope>IDENTIFICATION</scope>
</reference>
<name>A0A183F426_HELPZ</name>
<evidence type="ECO:0000256" key="1">
    <source>
        <dbReference type="SAM" id="Phobius"/>
    </source>
</evidence>
<feature type="transmembrane region" description="Helical" evidence="1">
    <location>
        <begin position="30"/>
        <end position="53"/>
    </location>
</feature>